<sequence>MQPLAQDLANLTPPKNAQGNTLKEQIQKIYDQALYQGENVFTKSYKDLGLALQSIKPDRLLGDPNTSKAFVKTLEEQKIALSEALKKMTPTDSKEDFSTLDPDKLKGLDKAHNPQALKAQKVQDLLHA</sequence>
<evidence type="ECO:0000313" key="2">
    <source>
        <dbReference type="EMBL" id="CCB80415.1"/>
    </source>
</evidence>
<evidence type="ECO:0000313" key="3">
    <source>
        <dbReference type="Proteomes" id="UP000008387"/>
    </source>
</evidence>
<dbReference type="AlphaFoldDB" id="F8KQC2"/>
<feature type="compositionally biased region" description="Basic and acidic residues" evidence="1">
    <location>
        <begin position="92"/>
        <end position="112"/>
    </location>
</feature>
<name>F8KQC2_HELBC</name>
<dbReference type="Proteomes" id="UP000008387">
    <property type="component" value="Chromosome"/>
</dbReference>
<protein>
    <submittedName>
        <fullName evidence="2">Uncharacterized protein</fullName>
    </submittedName>
</protein>
<dbReference type="HOGENOM" id="CLU_1956559_0_0_7"/>
<feature type="region of interest" description="Disordered" evidence="1">
    <location>
        <begin position="85"/>
        <end position="128"/>
    </location>
</feature>
<accession>F8KQC2</accession>
<dbReference type="EMBL" id="FR871757">
    <property type="protein sequence ID" value="CCB80415.1"/>
    <property type="molecule type" value="Genomic_DNA"/>
</dbReference>
<evidence type="ECO:0000256" key="1">
    <source>
        <dbReference type="SAM" id="MobiDB-lite"/>
    </source>
</evidence>
<reference evidence="2 3" key="1">
    <citation type="journal article" date="2011" name="J. Bacteriol.">
        <title>Genome sequence of Helicobacter bizzozeronii strain CIII-1, an isolate from human gastric mucosa.</title>
        <authorList>
            <person name="Schott T."/>
            <person name="Rossi M."/>
            <person name="Hanninen M.L."/>
        </authorList>
    </citation>
    <scope>NUCLEOTIDE SEQUENCE [LARGE SCALE GENOMIC DNA]</scope>
    <source>
        <strain evidence="2 3">CIII-1</strain>
    </source>
</reference>
<dbReference type="STRING" id="1002804.HBZC1_14290"/>
<gene>
    <name evidence="2" type="ordered locus">HBZC1_14290</name>
</gene>
<dbReference type="KEGG" id="hbi:HBZC1_14290"/>
<organism evidence="2 3">
    <name type="scientific">Helicobacter bizzozeronii (strain CIII-1)</name>
    <dbReference type="NCBI Taxonomy" id="1002804"/>
    <lineage>
        <taxon>Bacteria</taxon>
        <taxon>Pseudomonadati</taxon>
        <taxon>Campylobacterota</taxon>
        <taxon>Epsilonproteobacteria</taxon>
        <taxon>Campylobacterales</taxon>
        <taxon>Helicobacteraceae</taxon>
        <taxon>Helicobacter</taxon>
    </lineage>
</organism>
<keyword evidence="3" id="KW-1185">Reference proteome</keyword>
<proteinExistence type="predicted"/>